<dbReference type="KEGG" id="nfr:ERS450000_03497"/>
<evidence type="ECO:0000313" key="2">
    <source>
        <dbReference type="Proteomes" id="UP000057820"/>
    </source>
</evidence>
<dbReference type="EMBL" id="LN868939">
    <property type="protein sequence ID" value="CRY79844.1"/>
    <property type="molecule type" value="Genomic_DNA"/>
</dbReference>
<gene>
    <name evidence="1" type="ORF">ERS450000_03497</name>
</gene>
<evidence type="ECO:0000313" key="1">
    <source>
        <dbReference type="EMBL" id="CRY79844.1"/>
    </source>
</evidence>
<dbReference type="AlphaFoldDB" id="A0A0H5NXS5"/>
<reference evidence="2" key="1">
    <citation type="submission" date="2015-03" db="EMBL/GenBank/DDBJ databases">
        <authorList>
            <consortium name="Pathogen Informatics"/>
        </authorList>
    </citation>
    <scope>NUCLEOTIDE SEQUENCE [LARGE SCALE GENOMIC DNA]</scope>
    <source>
        <strain evidence="2">NCTC11134</strain>
        <plasmid evidence="2">2</plasmid>
    </source>
</reference>
<dbReference type="Gene3D" id="3.40.1360.10">
    <property type="match status" value="1"/>
</dbReference>
<dbReference type="PANTHER" id="PTHR30313">
    <property type="entry name" value="DNA PRIMASE"/>
    <property type="match status" value="1"/>
</dbReference>
<keyword evidence="1" id="KW-0614">Plasmid</keyword>
<dbReference type="GO" id="GO:0005737">
    <property type="term" value="C:cytoplasm"/>
    <property type="evidence" value="ECO:0007669"/>
    <property type="project" value="TreeGrafter"/>
</dbReference>
<dbReference type="GO" id="GO:0006269">
    <property type="term" value="P:DNA replication, synthesis of primer"/>
    <property type="evidence" value="ECO:0007669"/>
    <property type="project" value="TreeGrafter"/>
</dbReference>
<dbReference type="Pfam" id="PF13155">
    <property type="entry name" value="Toprim_2"/>
    <property type="match status" value="1"/>
</dbReference>
<protein>
    <submittedName>
        <fullName evidence="1">DNA primase</fullName>
    </submittedName>
</protein>
<dbReference type="InterPro" id="IPR050219">
    <property type="entry name" value="DnaG_primase"/>
</dbReference>
<dbReference type="Proteomes" id="UP000057820">
    <property type="component" value="Plasmid 2"/>
</dbReference>
<organism evidence="1 2">
    <name type="scientific">Nocardia farcinica</name>
    <dbReference type="NCBI Taxonomy" id="37329"/>
    <lineage>
        <taxon>Bacteria</taxon>
        <taxon>Bacillati</taxon>
        <taxon>Actinomycetota</taxon>
        <taxon>Actinomycetes</taxon>
        <taxon>Mycobacteriales</taxon>
        <taxon>Nocardiaceae</taxon>
        <taxon>Nocardia</taxon>
    </lineage>
</organism>
<proteinExistence type="predicted"/>
<sequence>MQRLSASQRQYLQEATRKYANNLPGSPAEEYLESRGLLPDGAPDRRYALGYVADPLPGHETYRGFLSIPYMRKLPDKRLTVVSMRFRCLAPECLQSAEDGGKERHRGHGKYLTVPGGGTRLYNASVLQDPSPDVCVVEGELDAITMCLAGVPTVGAPGSDTWQKHWKAPLLGYRNVFILHDGDDAGKKFAENVSKGLPNGKVIPMPPGEDVNSIFIAQGARALLDRMGL</sequence>
<dbReference type="PANTHER" id="PTHR30313:SF2">
    <property type="entry name" value="DNA PRIMASE"/>
    <property type="match status" value="1"/>
</dbReference>
<dbReference type="SUPFAM" id="SSF56731">
    <property type="entry name" value="DNA primase core"/>
    <property type="match status" value="1"/>
</dbReference>
<name>A0A0H5NXS5_NOCFR</name>
<accession>A0A0H5NXS5</accession>
<geneLocation type="plasmid" evidence="1">
    <name>2</name>
</geneLocation>